<name>X1KNL7_9ZZZZ</name>
<reference evidence="1" key="1">
    <citation type="journal article" date="2014" name="Front. Microbiol.">
        <title>High frequency of phylogenetically diverse reductive dehalogenase-homologous genes in deep subseafloor sedimentary metagenomes.</title>
        <authorList>
            <person name="Kawai M."/>
            <person name="Futagami T."/>
            <person name="Toyoda A."/>
            <person name="Takaki Y."/>
            <person name="Nishi S."/>
            <person name="Hori S."/>
            <person name="Arai W."/>
            <person name="Tsubouchi T."/>
            <person name="Morono Y."/>
            <person name="Uchiyama I."/>
            <person name="Ito T."/>
            <person name="Fujiyama A."/>
            <person name="Inagaki F."/>
            <person name="Takami H."/>
        </authorList>
    </citation>
    <scope>NUCLEOTIDE SEQUENCE</scope>
    <source>
        <strain evidence="1">Expedition CK06-06</strain>
    </source>
</reference>
<accession>X1KNL7</accession>
<protein>
    <submittedName>
        <fullName evidence="1">Uncharacterized protein</fullName>
    </submittedName>
</protein>
<sequence>RSLKSSGSIRSSIMESYAESLGEKRQFSKLKGTIEVNSTEEL</sequence>
<dbReference type="AlphaFoldDB" id="X1KNL7"/>
<feature type="non-terminal residue" evidence="1">
    <location>
        <position position="1"/>
    </location>
</feature>
<comment type="caution">
    <text evidence="1">The sequence shown here is derived from an EMBL/GenBank/DDBJ whole genome shotgun (WGS) entry which is preliminary data.</text>
</comment>
<evidence type="ECO:0000313" key="1">
    <source>
        <dbReference type="EMBL" id="GAI08667.1"/>
    </source>
</evidence>
<proteinExistence type="predicted"/>
<organism evidence="1">
    <name type="scientific">marine sediment metagenome</name>
    <dbReference type="NCBI Taxonomy" id="412755"/>
    <lineage>
        <taxon>unclassified sequences</taxon>
        <taxon>metagenomes</taxon>
        <taxon>ecological metagenomes</taxon>
    </lineage>
</organism>
<dbReference type="EMBL" id="BARV01010150">
    <property type="protein sequence ID" value="GAI08667.1"/>
    <property type="molecule type" value="Genomic_DNA"/>
</dbReference>
<gene>
    <name evidence="1" type="ORF">S06H3_19761</name>
</gene>